<dbReference type="SUPFAM" id="SSF69786">
    <property type="entry name" value="YggU-like"/>
    <property type="match status" value="1"/>
</dbReference>
<dbReference type="AlphaFoldDB" id="A0A7W7AXX6"/>
<evidence type="ECO:0000313" key="4">
    <source>
        <dbReference type="Proteomes" id="UP000566324"/>
    </source>
</evidence>
<keyword evidence="2" id="KW-0812">Transmembrane</keyword>
<gene>
    <name evidence="3" type="ORF">GGQ98_000003</name>
</gene>
<evidence type="ECO:0000256" key="1">
    <source>
        <dbReference type="SAM" id="MobiDB-lite"/>
    </source>
</evidence>
<keyword evidence="2" id="KW-0472">Membrane</keyword>
<feature type="transmembrane region" description="Helical" evidence="2">
    <location>
        <begin position="259"/>
        <end position="282"/>
    </location>
</feature>
<dbReference type="RefSeq" id="WP_243451594.1">
    <property type="nucleotide sequence ID" value="NZ_JACHNZ010000001.1"/>
</dbReference>
<evidence type="ECO:0000256" key="2">
    <source>
        <dbReference type="SAM" id="Phobius"/>
    </source>
</evidence>
<feature type="transmembrane region" description="Helical" evidence="2">
    <location>
        <begin position="235"/>
        <end position="253"/>
    </location>
</feature>
<proteinExistence type="predicted"/>
<protein>
    <submittedName>
        <fullName evidence="3">Uncharacterized protein</fullName>
    </submittedName>
</protein>
<feature type="transmembrane region" description="Helical" evidence="2">
    <location>
        <begin position="210"/>
        <end position="228"/>
    </location>
</feature>
<keyword evidence="2" id="KW-1133">Transmembrane helix</keyword>
<accession>A0A7W7AXX6</accession>
<evidence type="ECO:0000313" key="3">
    <source>
        <dbReference type="EMBL" id="MBB4630402.1"/>
    </source>
</evidence>
<keyword evidence="4" id="KW-1185">Reference proteome</keyword>
<feature type="region of interest" description="Disordered" evidence="1">
    <location>
        <begin position="32"/>
        <end position="124"/>
    </location>
</feature>
<dbReference type="Gene3D" id="3.30.1200.10">
    <property type="entry name" value="YggU-like"/>
    <property type="match status" value="1"/>
</dbReference>
<sequence length="287" mass="30369">MDTALAALVSPDGTLAVRVTPKARGGERIVVEDTPEGPRARVWVSAPPEDGKANAAASSPKRSGCRNPPSASFAGKPRAKKCSASQRAFDADQSETTPMAYNANRGSAGDDRSTLRKGPADPLRSKRLRLGDSPLLLSPHFFPHFRPVLLNNLRRRARTRTIHREPKRTQKGGGTAMTADFIRKGAGTLMLLTGAAHVALLAVRPMNPELAITAAFGAGYLLIGVFLWRGARAALWAGLILPAIGAALSFAANPPGQGGWTPIGTAFVAIDFVVVLACLWLLTRRAG</sequence>
<dbReference type="InterPro" id="IPR036591">
    <property type="entry name" value="YggU-like_sf"/>
</dbReference>
<dbReference type="Proteomes" id="UP000566324">
    <property type="component" value="Unassembled WGS sequence"/>
</dbReference>
<organism evidence="3 4">
    <name type="scientific">Sphingosinicella soli</name>
    <dbReference type="NCBI Taxonomy" id="333708"/>
    <lineage>
        <taxon>Bacteria</taxon>
        <taxon>Pseudomonadati</taxon>
        <taxon>Pseudomonadota</taxon>
        <taxon>Alphaproteobacteria</taxon>
        <taxon>Sphingomonadales</taxon>
        <taxon>Sphingosinicellaceae</taxon>
        <taxon>Sphingosinicella</taxon>
    </lineage>
</organism>
<dbReference type="EMBL" id="JACHNZ010000001">
    <property type="protein sequence ID" value="MBB4630402.1"/>
    <property type="molecule type" value="Genomic_DNA"/>
</dbReference>
<comment type="caution">
    <text evidence="3">The sequence shown here is derived from an EMBL/GenBank/DDBJ whole genome shotgun (WGS) entry which is preliminary data.</text>
</comment>
<reference evidence="3 4" key="1">
    <citation type="submission" date="2020-08" db="EMBL/GenBank/DDBJ databases">
        <title>Genomic Encyclopedia of Type Strains, Phase IV (KMG-IV): sequencing the most valuable type-strain genomes for metagenomic binning, comparative biology and taxonomic classification.</title>
        <authorList>
            <person name="Goeker M."/>
        </authorList>
    </citation>
    <scope>NUCLEOTIDE SEQUENCE [LARGE SCALE GENOMIC DNA]</scope>
    <source>
        <strain evidence="3 4">DSM 17328</strain>
    </source>
</reference>
<name>A0A7W7AXX6_9SPHN</name>